<dbReference type="AlphaFoldDB" id="A0A850RPV6"/>
<dbReference type="InterPro" id="IPR024467">
    <property type="entry name" value="Xre/MbcA/ParS-like_toxin-bd"/>
</dbReference>
<comment type="caution">
    <text evidence="2">The sequence shown here is derived from an EMBL/GenBank/DDBJ whole genome shotgun (WGS) entry which is preliminary data.</text>
</comment>
<gene>
    <name evidence="2" type="ORF">HW932_19920</name>
</gene>
<feature type="domain" description="Antitoxin Xre/MbcA/ParS-like toxin-binding" evidence="1">
    <location>
        <begin position="157"/>
        <end position="201"/>
    </location>
</feature>
<accession>A0A850RPV6</accession>
<evidence type="ECO:0000313" key="2">
    <source>
        <dbReference type="EMBL" id="NVZ11521.1"/>
    </source>
</evidence>
<protein>
    <submittedName>
        <fullName evidence="2">DUF2384 domain-containing protein</fullName>
    </submittedName>
</protein>
<evidence type="ECO:0000259" key="1">
    <source>
        <dbReference type="Pfam" id="PF09722"/>
    </source>
</evidence>
<dbReference type="EMBL" id="JABZEO010000024">
    <property type="protein sequence ID" value="NVZ11521.1"/>
    <property type="molecule type" value="Genomic_DNA"/>
</dbReference>
<evidence type="ECO:0000313" key="3">
    <source>
        <dbReference type="Proteomes" id="UP000592294"/>
    </source>
</evidence>
<name>A0A850RPV6_9GAMM</name>
<organism evidence="2 3">
    <name type="scientific">Allochromatium humboldtianum</name>
    <dbReference type="NCBI Taxonomy" id="504901"/>
    <lineage>
        <taxon>Bacteria</taxon>
        <taxon>Pseudomonadati</taxon>
        <taxon>Pseudomonadota</taxon>
        <taxon>Gammaproteobacteria</taxon>
        <taxon>Chromatiales</taxon>
        <taxon>Chromatiaceae</taxon>
        <taxon>Allochromatium</taxon>
    </lineage>
</organism>
<reference evidence="2 3" key="1">
    <citation type="submission" date="2020-06" db="EMBL/GenBank/DDBJ databases">
        <title>Whole-genome sequence of Allochromatium humboldtianum DSM 21881, type strain.</title>
        <authorList>
            <person name="Kyndt J.A."/>
            <person name="Meyer T.E."/>
        </authorList>
    </citation>
    <scope>NUCLEOTIDE SEQUENCE [LARGE SCALE GENOMIC DNA]</scope>
    <source>
        <strain evidence="2 3">DSM 21881</strain>
    </source>
</reference>
<dbReference type="Proteomes" id="UP000592294">
    <property type="component" value="Unassembled WGS sequence"/>
</dbReference>
<proteinExistence type="predicted"/>
<sequence length="206" mass="23170">MDIQTDFVINDRPIFIEVEHVKFSIQENPSYSGEELDSSEIHIKLSVEDQIFEVDFCVQCSNFGQFHLIEQHESDEAEKYSTLYSALTGCAIDFDPHDCDTLFDLEIRKIPGWPSLRIALWGIIVNLCNTFKLEIDEATASFEAEYFDVAMGQAKGIFGSFQAALDWLQSPNAELCGINPIALLDTDAGLQVVLDALERIEPAQKL</sequence>
<dbReference type="Pfam" id="PF09722">
    <property type="entry name" value="Xre_MbcA_ParS_C"/>
    <property type="match status" value="1"/>
</dbReference>
<keyword evidence="3" id="KW-1185">Reference proteome</keyword>